<evidence type="ECO:0000313" key="9">
    <source>
        <dbReference type="EMBL" id="QYO76947.1"/>
    </source>
</evidence>
<keyword evidence="4" id="KW-1015">Disulfide bond</keyword>
<keyword evidence="2" id="KW-0813">Transport</keyword>
<protein>
    <recommendedName>
        <fullName evidence="6 7">Thioredoxin</fullName>
    </recommendedName>
</protein>
<evidence type="ECO:0000259" key="8">
    <source>
        <dbReference type="PROSITE" id="PS51352"/>
    </source>
</evidence>
<accession>A0ABX8WE26</accession>
<evidence type="ECO:0000256" key="6">
    <source>
        <dbReference type="NCBIfam" id="TIGR01068"/>
    </source>
</evidence>
<feature type="domain" description="Thioredoxin" evidence="8">
    <location>
        <begin position="1"/>
        <end position="107"/>
    </location>
</feature>
<evidence type="ECO:0000256" key="5">
    <source>
        <dbReference type="ARBA" id="ARBA00023284"/>
    </source>
</evidence>
<dbReference type="Pfam" id="PF00085">
    <property type="entry name" value="Thioredoxin"/>
    <property type="match status" value="1"/>
</dbReference>
<dbReference type="InterPro" id="IPR017937">
    <property type="entry name" value="Thioredoxin_CS"/>
</dbReference>
<dbReference type="PRINTS" id="PR00421">
    <property type="entry name" value="THIOREDOXIN"/>
</dbReference>
<proteinExistence type="inferred from homology"/>
<dbReference type="PROSITE" id="PS00194">
    <property type="entry name" value="THIOREDOXIN_1"/>
    <property type="match status" value="1"/>
</dbReference>
<evidence type="ECO:0000313" key="10">
    <source>
        <dbReference type="Proteomes" id="UP000825799"/>
    </source>
</evidence>
<dbReference type="PROSITE" id="PS51352">
    <property type="entry name" value="THIOREDOXIN_2"/>
    <property type="match status" value="1"/>
</dbReference>
<dbReference type="NCBIfam" id="TIGR01068">
    <property type="entry name" value="thioredoxin"/>
    <property type="match status" value="1"/>
</dbReference>
<dbReference type="EMBL" id="CP080590">
    <property type="protein sequence ID" value="QYO76947.1"/>
    <property type="molecule type" value="Genomic_DNA"/>
</dbReference>
<keyword evidence="5" id="KW-0676">Redox-active center</keyword>
<evidence type="ECO:0000256" key="3">
    <source>
        <dbReference type="ARBA" id="ARBA00022982"/>
    </source>
</evidence>
<keyword evidence="10" id="KW-1185">Reference proteome</keyword>
<dbReference type="InterPro" id="IPR013766">
    <property type="entry name" value="Thioredoxin_domain"/>
</dbReference>
<dbReference type="InterPro" id="IPR005746">
    <property type="entry name" value="Thioredoxin"/>
</dbReference>
<sequence length="107" mass="11737">MALNVTDANFAQEVLGSDKPVLVDFWAEWCPPCKAMEPTIEALSEELAASVKIVKLDVDSNPGITVQYNVRSMPTLIIFKDGQPVDLKVGAGQSRVQLIKWLEQHAA</sequence>
<dbReference type="PIRSF" id="PIRSF000077">
    <property type="entry name" value="Thioredoxin"/>
    <property type="match status" value="1"/>
</dbReference>
<dbReference type="PANTHER" id="PTHR45663">
    <property type="entry name" value="GEO12009P1"/>
    <property type="match status" value="1"/>
</dbReference>
<dbReference type="CDD" id="cd02947">
    <property type="entry name" value="TRX_family"/>
    <property type="match status" value="1"/>
</dbReference>
<keyword evidence="3" id="KW-0249">Electron transport</keyword>
<dbReference type="PANTHER" id="PTHR45663:SF11">
    <property type="entry name" value="GEO12009P1"/>
    <property type="match status" value="1"/>
</dbReference>
<reference evidence="9 10" key="1">
    <citation type="submission" date="2021-08" db="EMBL/GenBank/DDBJ databases">
        <title>Devosia salina sp. nov., isolated from the South China Sea sediment.</title>
        <authorList>
            <person name="Zhou Z."/>
        </authorList>
    </citation>
    <scope>NUCLEOTIDE SEQUENCE [LARGE SCALE GENOMIC DNA]</scope>
    <source>
        <strain evidence="9 10">SCS-3</strain>
    </source>
</reference>
<name>A0ABX8WE26_9HYPH</name>
<evidence type="ECO:0000256" key="2">
    <source>
        <dbReference type="ARBA" id="ARBA00022448"/>
    </source>
</evidence>
<evidence type="ECO:0000256" key="1">
    <source>
        <dbReference type="ARBA" id="ARBA00008987"/>
    </source>
</evidence>
<dbReference type="SUPFAM" id="SSF52833">
    <property type="entry name" value="Thioredoxin-like"/>
    <property type="match status" value="1"/>
</dbReference>
<dbReference type="Proteomes" id="UP000825799">
    <property type="component" value="Chromosome"/>
</dbReference>
<evidence type="ECO:0000256" key="4">
    <source>
        <dbReference type="ARBA" id="ARBA00023157"/>
    </source>
</evidence>
<organism evidence="9 10">
    <name type="scientific">Devosia salina</name>
    <dbReference type="NCBI Taxonomy" id="2860336"/>
    <lineage>
        <taxon>Bacteria</taxon>
        <taxon>Pseudomonadati</taxon>
        <taxon>Pseudomonadota</taxon>
        <taxon>Alphaproteobacteria</taxon>
        <taxon>Hyphomicrobiales</taxon>
        <taxon>Devosiaceae</taxon>
        <taxon>Devosia</taxon>
    </lineage>
</organism>
<comment type="similarity">
    <text evidence="1 7">Belongs to the thioredoxin family.</text>
</comment>
<gene>
    <name evidence="9" type="primary">trxA</name>
    <name evidence="9" type="ORF">K1X15_20700</name>
</gene>
<dbReference type="InterPro" id="IPR036249">
    <property type="entry name" value="Thioredoxin-like_sf"/>
</dbReference>
<dbReference type="Gene3D" id="3.40.30.10">
    <property type="entry name" value="Glutaredoxin"/>
    <property type="match status" value="1"/>
</dbReference>
<evidence type="ECO:0000256" key="7">
    <source>
        <dbReference type="PIRNR" id="PIRNR000077"/>
    </source>
</evidence>